<evidence type="ECO:0000259" key="6">
    <source>
        <dbReference type="Pfam" id="PF08263"/>
    </source>
</evidence>
<keyword evidence="2" id="KW-0433">Leucine-rich repeat</keyword>
<dbReference type="Pfam" id="PF08263">
    <property type="entry name" value="LRRNT_2"/>
    <property type="match status" value="1"/>
</dbReference>
<evidence type="ECO:0000256" key="2">
    <source>
        <dbReference type="ARBA" id="ARBA00022614"/>
    </source>
</evidence>
<dbReference type="SUPFAM" id="SSF52058">
    <property type="entry name" value="L domain-like"/>
    <property type="match status" value="1"/>
</dbReference>
<gene>
    <name evidence="7" type="ORF">QYE76_020677</name>
</gene>
<dbReference type="InterPro" id="IPR001611">
    <property type="entry name" value="Leu-rich_rpt"/>
</dbReference>
<keyword evidence="8" id="KW-1185">Reference proteome</keyword>
<dbReference type="GO" id="GO:0016020">
    <property type="term" value="C:membrane"/>
    <property type="evidence" value="ECO:0007669"/>
    <property type="project" value="UniProtKB-SubCell"/>
</dbReference>
<name>A0AAD8R6N8_LOLMU</name>
<dbReference type="AlphaFoldDB" id="A0AAD8R6N8"/>
<reference evidence="7" key="1">
    <citation type="submission" date="2023-07" db="EMBL/GenBank/DDBJ databases">
        <title>A chromosome-level genome assembly of Lolium multiflorum.</title>
        <authorList>
            <person name="Chen Y."/>
            <person name="Copetti D."/>
            <person name="Kolliker R."/>
            <person name="Studer B."/>
        </authorList>
    </citation>
    <scope>NUCLEOTIDE SEQUENCE</scope>
    <source>
        <strain evidence="7">02402/16</strain>
        <tissue evidence="7">Leaf</tissue>
    </source>
</reference>
<dbReference type="Pfam" id="PF00560">
    <property type="entry name" value="LRR_1"/>
    <property type="match status" value="4"/>
</dbReference>
<proteinExistence type="predicted"/>
<evidence type="ECO:0000256" key="1">
    <source>
        <dbReference type="ARBA" id="ARBA00004370"/>
    </source>
</evidence>
<organism evidence="7 8">
    <name type="scientific">Lolium multiflorum</name>
    <name type="common">Italian ryegrass</name>
    <name type="synonym">Lolium perenne subsp. multiflorum</name>
    <dbReference type="NCBI Taxonomy" id="4521"/>
    <lineage>
        <taxon>Eukaryota</taxon>
        <taxon>Viridiplantae</taxon>
        <taxon>Streptophyta</taxon>
        <taxon>Embryophyta</taxon>
        <taxon>Tracheophyta</taxon>
        <taxon>Spermatophyta</taxon>
        <taxon>Magnoliopsida</taxon>
        <taxon>Liliopsida</taxon>
        <taxon>Poales</taxon>
        <taxon>Poaceae</taxon>
        <taxon>BOP clade</taxon>
        <taxon>Pooideae</taxon>
        <taxon>Poodae</taxon>
        <taxon>Poeae</taxon>
        <taxon>Poeae Chloroplast Group 2 (Poeae type)</taxon>
        <taxon>Loliodinae</taxon>
        <taxon>Loliinae</taxon>
        <taxon>Lolium</taxon>
    </lineage>
</organism>
<dbReference type="Gene3D" id="3.80.10.10">
    <property type="entry name" value="Ribonuclease Inhibitor"/>
    <property type="match status" value="1"/>
</dbReference>
<dbReference type="PANTHER" id="PTHR47988">
    <property type="entry name" value="SOMATIC EMBRYOGENESIS RECEPTOR KINASE 1"/>
    <property type="match status" value="1"/>
</dbReference>
<feature type="domain" description="Leucine-rich repeat-containing N-terminal plant-type" evidence="6">
    <location>
        <begin position="40"/>
        <end position="76"/>
    </location>
</feature>
<keyword evidence="4" id="KW-0677">Repeat</keyword>
<dbReference type="PRINTS" id="PR00019">
    <property type="entry name" value="LEURICHRPT"/>
</dbReference>
<dbReference type="InterPro" id="IPR013210">
    <property type="entry name" value="LRR_N_plant-typ"/>
</dbReference>
<evidence type="ECO:0000256" key="5">
    <source>
        <dbReference type="ARBA" id="ARBA00023136"/>
    </source>
</evidence>
<dbReference type="EMBL" id="JAUUTY010000006">
    <property type="protein sequence ID" value="KAK1615160.1"/>
    <property type="molecule type" value="Genomic_DNA"/>
</dbReference>
<evidence type="ECO:0000256" key="3">
    <source>
        <dbReference type="ARBA" id="ARBA00022729"/>
    </source>
</evidence>
<comment type="caution">
    <text evidence="7">The sequence shown here is derived from an EMBL/GenBank/DDBJ whole genome shotgun (WGS) entry which is preliminary data.</text>
</comment>
<comment type="subcellular location">
    <subcellularLocation>
        <location evidence="1">Membrane</location>
    </subcellularLocation>
</comment>
<keyword evidence="5" id="KW-0472">Membrane</keyword>
<sequence length="325" mass="34844">MVQRLRISPSELVLSCTAPQSLAQVLLGSESARTCTLSYPEGEALLGWKDTLLNSTSLSSWKRSNPTCSWFGVTCDDVKHVIRLDLSSAGLNGTLDALYSTVFQNLEDLLLNNNNISGAIPANISRLLNLTILDLSNNNLAGAIPYQLSSIPENLSDMVPDLEGLDLSSNMFSGVVPQSLGNLTDLFMMDLSSNMLSGSLPLSFSRMNNMILRRHELNYPSGVLWLNPTEREASEGVGASRVGGNDAEEGAVNACMLWLACCGPAGGVVFLIVFRASQRLLAFRVASVLMRLLVFSAACSPSARTNDAHLLAFCVASASNVPARL</sequence>
<evidence type="ECO:0000313" key="8">
    <source>
        <dbReference type="Proteomes" id="UP001231189"/>
    </source>
</evidence>
<dbReference type="Proteomes" id="UP001231189">
    <property type="component" value="Unassembled WGS sequence"/>
</dbReference>
<keyword evidence="3" id="KW-0732">Signal</keyword>
<protein>
    <recommendedName>
        <fullName evidence="6">Leucine-rich repeat-containing N-terminal plant-type domain-containing protein</fullName>
    </recommendedName>
</protein>
<evidence type="ECO:0000256" key="4">
    <source>
        <dbReference type="ARBA" id="ARBA00022737"/>
    </source>
</evidence>
<accession>A0AAD8R6N8</accession>
<evidence type="ECO:0000313" key="7">
    <source>
        <dbReference type="EMBL" id="KAK1615160.1"/>
    </source>
</evidence>
<dbReference type="InterPro" id="IPR032675">
    <property type="entry name" value="LRR_dom_sf"/>
</dbReference>
<dbReference type="FunFam" id="3.80.10.10:FF:000400">
    <property type="entry name" value="Nuclear pore complex protein NUP107"/>
    <property type="match status" value="1"/>
</dbReference>